<evidence type="ECO:0000256" key="1">
    <source>
        <dbReference type="SAM" id="SignalP"/>
    </source>
</evidence>
<accession>A0A0K2U4D2</accession>
<dbReference type="AlphaFoldDB" id="A0A0K2U4D2"/>
<dbReference type="RefSeq" id="XP_040581738.1">
    <property type="nucleotide sequence ID" value="XM_040725804.2"/>
</dbReference>
<reference evidence="2" key="1">
    <citation type="submission" date="2014-05" db="EMBL/GenBank/DDBJ databases">
        <authorList>
            <person name="Chronopoulou M."/>
        </authorList>
    </citation>
    <scope>NUCLEOTIDE SEQUENCE</scope>
    <source>
        <tissue evidence="2">Whole organism</tissue>
    </source>
</reference>
<proteinExistence type="predicted"/>
<protein>
    <submittedName>
        <fullName evidence="2">Uncharacterized protein</fullName>
    </submittedName>
</protein>
<dbReference type="KEGG" id="lsm:121130088"/>
<organism evidence="2">
    <name type="scientific">Lepeophtheirus salmonis</name>
    <name type="common">Salmon louse</name>
    <name type="synonym">Caligus salmonis</name>
    <dbReference type="NCBI Taxonomy" id="72036"/>
    <lineage>
        <taxon>Eukaryota</taxon>
        <taxon>Metazoa</taxon>
        <taxon>Ecdysozoa</taxon>
        <taxon>Arthropoda</taxon>
        <taxon>Crustacea</taxon>
        <taxon>Multicrustacea</taxon>
        <taxon>Hexanauplia</taxon>
        <taxon>Copepoda</taxon>
        <taxon>Siphonostomatoida</taxon>
        <taxon>Caligidae</taxon>
        <taxon>Lepeophtheirus</taxon>
    </lineage>
</organism>
<keyword evidence="1" id="KW-0732">Signal</keyword>
<sequence>MKSSVVIRVGFYFLVLFAEYKGGECKRLGKSAKESRNDLLKKPGVAKKLLKEKHSPHERPPILYIRPMRDFRGEPIILNNEVSILENDTLPDFKKPLRKKIFFKERQNLNTLPDFGQIIIEKTVELRTRDKKGEFFVDYGNHNAGVLPLASHGPADRNLFPPFNRT</sequence>
<dbReference type="OMA" id="MDISMAR"/>
<feature type="signal peptide" evidence="1">
    <location>
        <begin position="1"/>
        <end position="25"/>
    </location>
</feature>
<dbReference type="GeneID" id="121130088"/>
<dbReference type="EMBL" id="HACA01015712">
    <property type="protein sequence ID" value="CDW33073.1"/>
    <property type="molecule type" value="Transcribed_RNA"/>
</dbReference>
<evidence type="ECO:0000313" key="2">
    <source>
        <dbReference type="EMBL" id="CDW33073.1"/>
    </source>
</evidence>
<feature type="chain" id="PRO_5005488358" evidence="1">
    <location>
        <begin position="26"/>
        <end position="166"/>
    </location>
</feature>
<name>A0A0K2U4D2_LEPSM</name>